<dbReference type="PANTHER" id="PTHR41521">
    <property type="match status" value="1"/>
</dbReference>
<dbReference type="AlphaFoldDB" id="A0A327K4B5"/>
<evidence type="ECO:0000259" key="1">
    <source>
        <dbReference type="Pfam" id="PF07045"/>
    </source>
</evidence>
<protein>
    <submittedName>
        <fullName evidence="2">DUF1330 domain-containing protein</fullName>
    </submittedName>
</protein>
<sequence length="100" mass="11165">MPKGYWIGRVEVTDPDAYRLYVAANATAFAKYGARFLVRAGRYETPEGDSRSRNIVIEFPDYATALACWDAPEYQEARALRLGKAVCDLVIVEGYDGPQP</sequence>
<name>A0A327K4B5_9BRAD</name>
<dbReference type="Pfam" id="PF07045">
    <property type="entry name" value="DUF1330"/>
    <property type="match status" value="1"/>
</dbReference>
<feature type="domain" description="DUF1330" evidence="1">
    <location>
        <begin position="3"/>
        <end position="95"/>
    </location>
</feature>
<evidence type="ECO:0000313" key="3">
    <source>
        <dbReference type="Proteomes" id="UP000438991"/>
    </source>
</evidence>
<organism evidence="2 3">
    <name type="scientific">Rhodoplanes serenus</name>
    <dbReference type="NCBI Taxonomy" id="200615"/>
    <lineage>
        <taxon>Bacteria</taxon>
        <taxon>Pseudomonadati</taxon>
        <taxon>Pseudomonadota</taxon>
        <taxon>Alphaproteobacteria</taxon>
        <taxon>Hyphomicrobiales</taxon>
        <taxon>Nitrobacteraceae</taxon>
        <taxon>Rhodoplanes</taxon>
    </lineage>
</organism>
<dbReference type="PANTHER" id="PTHR41521:SF4">
    <property type="entry name" value="BLR0684 PROTEIN"/>
    <property type="match status" value="1"/>
</dbReference>
<dbReference type="SUPFAM" id="SSF54909">
    <property type="entry name" value="Dimeric alpha+beta barrel"/>
    <property type="match status" value="1"/>
</dbReference>
<dbReference type="InterPro" id="IPR010753">
    <property type="entry name" value="DUF1330"/>
</dbReference>
<dbReference type="RefSeq" id="WP_111386436.1">
    <property type="nucleotide sequence ID" value="NZ_NPEW01000170.1"/>
</dbReference>
<proteinExistence type="predicted"/>
<dbReference type="InterPro" id="IPR011008">
    <property type="entry name" value="Dimeric_a/b-barrel"/>
</dbReference>
<dbReference type="Proteomes" id="UP000438991">
    <property type="component" value="Unassembled WGS sequence"/>
</dbReference>
<dbReference type="Gene3D" id="3.30.70.100">
    <property type="match status" value="1"/>
</dbReference>
<evidence type="ECO:0000313" key="2">
    <source>
        <dbReference type="EMBL" id="MTW17504.1"/>
    </source>
</evidence>
<reference evidence="2 3" key="1">
    <citation type="submission" date="2019-11" db="EMBL/GenBank/DDBJ databases">
        <title>Whole-genome sequence of Rhodoplanes serenus DSM 18633, type strain.</title>
        <authorList>
            <person name="Kyndt J.A."/>
            <person name="Meyer T.E."/>
        </authorList>
    </citation>
    <scope>NUCLEOTIDE SEQUENCE [LARGE SCALE GENOMIC DNA]</scope>
    <source>
        <strain evidence="2 3">DSM 18633</strain>
    </source>
</reference>
<comment type="caution">
    <text evidence="2">The sequence shown here is derived from an EMBL/GenBank/DDBJ whole genome shotgun (WGS) entry which is preliminary data.</text>
</comment>
<dbReference type="EMBL" id="WNKV01000011">
    <property type="protein sequence ID" value="MTW17504.1"/>
    <property type="molecule type" value="Genomic_DNA"/>
</dbReference>
<accession>A0A327K4B5</accession>
<gene>
    <name evidence="2" type="ORF">GJ689_14965</name>
</gene>